<dbReference type="AlphaFoldDB" id="A0A840E7N3"/>
<feature type="transmembrane region" description="Helical" evidence="1">
    <location>
        <begin position="550"/>
        <end position="567"/>
    </location>
</feature>
<feature type="transmembrane region" description="Helical" evidence="1">
    <location>
        <begin position="184"/>
        <end position="209"/>
    </location>
</feature>
<comment type="caution">
    <text evidence="2">The sequence shown here is derived from an EMBL/GenBank/DDBJ whole genome shotgun (WGS) entry which is preliminary data.</text>
</comment>
<dbReference type="InterPro" id="IPR021280">
    <property type="entry name" value="TMEM260-like"/>
</dbReference>
<keyword evidence="1" id="KW-0812">Transmembrane</keyword>
<dbReference type="EMBL" id="JACIFF010000005">
    <property type="protein sequence ID" value="MBB4079742.1"/>
    <property type="molecule type" value="Genomic_DNA"/>
</dbReference>
<reference evidence="2 3" key="1">
    <citation type="submission" date="2020-08" db="EMBL/GenBank/DDBJ databases">
        <title>Genomic Encyclopedia of Type Strains, Phase IV (KMG-IV): sequencing the most valuable type-strain genomes for metagenomic binning, comparative biology and taxonomic classification.</title>
        <authorList>
            <person name="Goeker M."/>
        </authorList>
    </citation>
    <scope>NUCLEOTIDE SEQUENCE [LARGE SCALE GENOMIC DNA]</scope>
    <source>
        <strain evidence="2 3">DSM 105137</strain>
    </source>
</reference>
<accession>A0A840E7N3</accession>
<dbReference type="PANTHER" id="PTHR16214:SF3">
    <property type="entry name" value="TRANSMEMBRANE PROTEIN 260"/>
    <property type="match status" value="1"/>
</dbReference>
<evidence type="ECO:0000256" key="1">
    <source>
        <dbReference type="SAM" id="Phobius"/>
    </source>
</evidence>
<feature type="transmembrane region" description="Helical" evidence="1">
    <location>
        <begin position="574"/>
        <end position="592"/>
    </location>
</feature>
<feature type="transmembrane region" description="Helical" evidence="1">
    <location>
        <begin position="311"/>
        <end position="332"/>
    </location>
</feature>
<feature type="transmembrane region" description="Helical" evidence="1">
    <location>
        <begin position="152"/>
        <end position="172"/>
    </location>
</feature>
<feature type="transmembrane region" description="Helical" evidence="1">
    <location>
        <begin position="123"/>
        <end position="146"/>
    </location>
</feature>
<feature type="transmembrane region" description="Helical" evidence="1">
    <location>
        <begin position="274"/>
        <end position="299"/>
    </location>
</feature>
<evidence type="ECO:0000313" key="3">
    <source>
        <dbReference type="Proteomes" id="UP000576209"/>
    </source>
</evidence>
<feature type="transmembrane region" description="Helical" evidence="1">
    <location>
        <begin position="7"/>
        <end position="27"/>
    </location>
</feature>
<evidence type="ECO:0008006" key="4">
    <source>
        <dbReference type="Google" id="ProtNLM"/>
    </source>
</evidence>
<dbReference type="Pfam" id="PF11028">
    <property type="entry name" value="TMEM260-like"/>
    <property type="match status" value="1"/>
</dbReference>
<keyword evidence="1" id="KW-0472">Membrane</keyword>
<feature type="transmembrane region" description="Helical" evidence="1">
    <location>
        <begin position="637"/>
        <end position="655"/>
    </location>
</feature>
<feature type="transmembrane region" description="Helical" evidence="1">
    <location>
        <begin position="77"/>
        <end position="102"/>
    </location>
</feature>
<gene>
    <name evidence="2" type="ORF">GGR28_002367</name>
</gene>
<keyword evidence="3" id="KW-1185">Reference proteome</keyword>
<dbReference type="PANTHER" id="PTHR16214">
    <property type="entry name" value="TRANSMEMBRANE PROTEIN 260"/>
    <property type="match status" value="1"/>
</dbReference>
<name>A0A840E7N3_9BACT</name>
<feature type="transmembrane region" description="Helical" evidence="1">
    <location>
        <begin position="604"/>
        <end position="625"/>
    </location>
</feature>
<dbReference type="Proteomes" id="UP000576209">
    <property type="component" value="Unassembled WGS sequence"/>
</dbReference>
<organism evidence="2 3">
    <name type="scientific">Neolewinella aquimaris</name>
    <dbReference type="NCBI Taxonomy" id="1835722"/>
    <lineage>
        <taxon>Bacteria</taxon>
        <taxon>Pseudomonadati</taxon>
        <taxon>Bacteroidota</taxon>
        <taxon>Saprospiria</taxon>
        <taxon>Saprospirales</taxon>
        <taxon>Lewinellaceae</taxon>
        <taxon>Neolewinella</taxon>
    </lineage>
</organism>
<feature type="transmembrane region" description="Helical" evidence="1">
    <location>
        <begin position="344"/>
        <end position="365"/>
    </location>
</feature>
<feature type="transmembrane region" description="Helical" evidence="1">
    <location>
        <begin position="229"/>
        <end position="262"/>
    </location>
</feature>
<sequence length="1078" mass="121536">MGKLHRLHQLTGWVVFIITATVLLLSVERTGSLWDVGEFILGAHKLQVVHPPGAPLFLLIGRMFAAVGDLLSDDPSFIAAFVNGMSALCTAFGATFVAWVTIRLSLLSLTGRDERAEVGGGQVIAVAGGGLVAGLSAAFTTSVWFSAVEGEVYAMSFFFTCMTVWAAIRYYTTPRDRDHIAYRWLIFSIFCIGLSSGVHLLSILVLPFITLLFYLRERGQLFLTRVGKIVGYLFAASLLLTAGSFASKLIGIGAVAGATYFLGARKLPHWAQFVVAAVSGVLMIGIIQTLVIIGVPSVWHWFEIGMVNSGLPVHSGVVPTLLAYGGLLYLAFRYAHRHRDQGVQLAAMGIASILIAYSVIAVVVIRAEAKTPVNMNNPDNVTSLLPYLNREQYGERSLVYGPHFEAQLTATDVEDRYGLVDGRYEYTNFKVTPEYEKDKQMFFPRMYDGTQGRPGLYKRWMGLDPSQPMPRGRPSQVDNVRFLFNYQLGWMYWRYFMWNFSGRQNGQQGYFSWDESSGNWITGIKFLDELRLGNLDELPSDFKNDPSRNTYFLLPFLFGLLGLLWHSGRRGEEFLALLALFVITGIGITIYTNQPPNEPRERDYVLVGSFFVFCMWIGMAVPAIYELVKGQFRARGVGLAVGASALVLVAPILMVTQNWDDHNRSHHTAARDYAHNFLESVDENAIIFTYGDNDTYPLWYAQEVEGIRTDVRVVNLSLIAVDWYIDLLRYRMNDSPVIDLQLTEDQMRGRLRNNVQYYNLRNPEQPCEEAPPITLEAFMNELADDKNLPVQGGRIIETVYPTCNVNLKVDPGRLAQAPWLTPAGEPVVQSIPIRIDPRSLQKDEIAILDIINSNFYKRPIYFAVTCQPSKFMGLEDYMQLEGLALQLTATRTPSQTQRYQNIGAGGIDVDKNYELIMNEWTWGNFDKVDTYVNTSYAPAIQSMRGVMLRTMDVLMQRGDTERALEIGDKYFQSFPNMNFPFYYEAFIMLDPYFRSGNTERAADVIIQLAENTAERLNYYESLDEKVLNESYFYENRQGQAIAQQLIMQLRDSGNEALRNRVEGILSNYLYLAEAPGPG</sequence>
<keyword evidence="1" id="KW-1133">Transmembrane helix</keyword>
<evidence type="ECO:0000313" key="2">
    <source>
        <dbReference type="EMBL" id="MBB4079742.1"/>
    </source>
</evidence>
<protein>
    <recommendedName>
        <fullName evidence="4">DUF2723 domain-containing protein</fullName>
    </recommendedName>
</protein>
<proteinExistence type="predicted"/>
<dbReference type="RefSeq" id="WP_246416646.1">
    <property type="nucleotide sequence ID" value="NZ_JACIFF010000005.1"/>
</dbReference>
<dbReference type="InterPro" id="IPR052724">
    <property type="entry name" value="GT117_domain-containing"/>
</dbReference>